<name>A0ABT1VB65_9ACTN</name>
<comment type="caution">
    <text evidence="1">The sequence shown here is derived from an EMBL/GenBank/DDBJ whole genome shotgun (WGS) entry which is preliminary data.</text>
</comment>
<dbReference type="InterPro" id="IPR046200">
    <property type="entry name" value="DUF6233"/>
</dbReference>
<proteinExistence type="predicted"/>
<dbReference type="RefSeq" id="WP_256655413.1">
    <property type="nucleotide sequence ID" value="NZ_JANIAA010000051.1"/>
</dbReference>
<gene>
    <name evidence="1" type="ORF">NP777_41780</name>
</gene>
<keyword evidence="2" id="KW-1185">Reference proteome</keyword>
<dbReference type="Pfam" id="PF19746">
    <property type="entry name" value="DUF6233"/>
    <property type="match status" value="1"/>
</dbReference>
<evidence type="ECO:0000313" key="1">
    <source>
        <dbReference type="EMBL" id="MCQ8194651.1"/>
    </source>
</evidence>
<dbReference type="EMBL" id="JANIAA010000051">
    <property type="protein sequence ID" value="MCQ8194651.1"/>
    <property type="molecule type" value="Genomic_DNA"/>
</dbReference>
<evidence type="ECO:0000313" key="2">
    <source>
        <dbReference type="Proteomes" id="UP001204746"/>
    </source>
</evidence>
<sequence length="106" mass="11956">MSEELPPDLHRLRAVETYLRLQLRTVQARIAELRDEHSTQDAEPAARWTLQLLPSPVGASPRGYLHRAERCFIRGGRALSRKEARNVLTMPDVEACGACHAEDGLR</sequence>
<accession>A0ABT1VB65</accession>
<protein>
    <submittedName>
        <fullName evidence="1">DUF6233 domain-containing protein</fullName>
    </submittedName>
</protein>
<dbReference type="Proteomes" id="UP001204746">
    <property type="component" value="Unassembled WGS sequence"/>
</dbReference>
<reference evidence="1 2" key="1">
    <citation type="submission" date="2022-07" db="EMBL/GenBank/DDBJ databases">
        <authorList>
            <person name="Phongsopitanun W."/>
            <person name="Tanasupawat S."/>
        </authorList>
    </citation>
    <scope>NUCLEOTIDE SEQUENCE [LARGE SCALE GENOMIC DNA]</scope>
    <source>
        <strain evidence="1 2">RCU-064</strain>
    </source>
</reference>
<organism evidence="1 2">
    <name type="scientific">Streptomyces rugosispiralis</name>
    <dbReference type="NCBI Taxonomy" id="2967341"/>
    <lineage>
        <taxon>Bacteria</taxon>
        <taxon>Bacillati</taxon>
        <taxon>Actinomycetota</taxon>
        <taxon>Actinomycetes</taxon>
        <taxon>Kitasatosporales</taxon>
        <taxon>Streptomycetaceae</taxon>
        <taxon>Streptomyces</taxon>
    </lineage>
</organism>